<evidence type="ECO:0000256" key="5">
    <source>
        <dbReference type="ARBA" id="ARBA00022989"/>
    </source>
</evidence>
<comment type="caution">
    <text evidence="7">The sequence shown here is derived from an EMBL/GenBank/DDBJ whole genome shotgun (WGS) entry which is preliminary data.</text>
</comment>
<dbReference type="PANTHER" id="PTHR11662">
    <property type="entry name" value="SOLUTE CARRIER FAMILY 17"/>
    <property type="match status" value="1"/>
</dbReference>
<evidence type="ECO:0000313" key="8">
    <source>
        <dbReference type="Proteomes" id="UP000749559"/>
    </source>
</evidence>
<dbReference type="AlphaFoldDB" id="A0A8J1XSZ6"/>
<dbReference type="GO" id="GO:0016020">
    <property type="term" value="C:membrane"/>
    <property type="evidence" value="ECO:0007669"/>
    <property type="project" value="UniProtKB-SubCell"/>
</dbReference>
<evidence type="ECO:0000256" key="1">
    <source>
        <dbReference type="ARBA" id="ARBA00004141"/>
    </source>
</evidence>
<dbReference type="OrthoDB" id="5817502at2759"/>
<dbReference type="EMBL" id="CAIIXF020000007">
    <property type="protein sequence ID" value="CAH1790135.1"/>
    <property type="molecule type" value="Genomic_DNA"/>
</dbReference>
<dbReference type="Pfam" id="PF07690">
    <property type="entry name" value="MFS_1"/>
    <property type="match status" value="1"/>
</dbReference>
<dbReference type="GO" id="GO:0006820">
    <property type="term" value="P:monoatomic anion transport"/>
    <property type="evidence" value="ECO:0007669"/>
    <property type="project" value="TreeGrafter"/>
</dbReference>
<accession>A0A8J1XSZ6</accession>
<evidence type="ECO:0000256" key="4">
    <source>
        <dbReference type="ARBA" id="ARBA00022847"/>
    </source>
</evidence>
<evidence type="ECO:0000256" key="6">
    <source>
        <dbReference type="ARBA" id="ARBA00023136"/>
    </source>
</evidence>
<evidence type="ECO:0000256" key="2">
    <source>
        <dbReference type="ARBA" id="ARBA00022448"/>
    </source>
</evidence>
<keyword evidence="4" id="KW-0769">Symport</keyword>
<evidence type="ECO:0000256" key="3">
    <source>
        <dbReference type="ARBA" id="ARBA00022692"/>
    </source>
</evidence>
<protein>
    <submittedName>
        <fullName evidence="7">Uncharacterized protein</fullName>
    </submittedName>
</protein>
<keyword evidence="8" id="KW-1185">Reference proteome</keyword>
<dbReference type="InterPro" id="IPR011701">
    <property type="entry name" value="MFS"/>
</dbReference>
<dbReference type="InterPro" id="IPR036259">
    <property type="entry name" value="MFS_trans_sf"/>
</dbReference>
<reference evidence="7" key="1">
    <citation type="submission" date="2022-03" db="EMBL/GenBank/DDBJ databases">
        <authorList>
            <person name="Martin C."/>
        </authorList>
    </citation>
    <scope>NUCLEOTIDE SEQUENCE</scope>
</reference>
<dbReference type="Proteomes" id="UP000749559">
    <property type="component" value="Unassembled WGS sequence"/>
</dbReference>
<organism evidence="7 8">
    <name type="scientific">Owenia fusiformis</name>
    <name type="common">Polychaete worm</name>
    <dbReference type="NCBI Taxonomy" id="6347"/>
    <lineage>
        <taxon>Eukaryota</taxon>
        <taxon>Metazoa</taxon>
        <taxon>Spiralia</taxon>
        <taxon>Lophotrochozoa</taxon>
        <taxon>Annelida</taxon>
        <taxon>Polychaeta</taxon>
        <taxon>Sedentaria</taxon>
        <taxon>Canalipalpata</taxon>
        <taxon>Sabellida</taxon>
        <taxon>Oweniida</taxon>
        <taxon>Oweniidae</taxon>
        <taxon>Owenia</taxon>
    </lineage>
</organism>
<name>A0A8J1XSZ6_OWEFU</name>
<dbReference type="InterPro" id="IPR020846">
    <property type="entry name" value="MFS_dom"/>
</dbReference>
<dbReference type="GO" id="GO:0015293">
    <property type="term" value="F:symporter activity"/>
    <property type="evidence" value="ECO:0007669"/>
    <property type="project" value="UniProtKB-KW"/>
</dbReference>
<gene>
    <name evidence="7" type="ORF">OFUS_LOCUS15385</name>
</gene>
<dbReference type="FunFam" id="1.20.1250.20:FF:000423">
    <property type="entry name" value="Putative inorganic phosphate cotransporter-like Protein"/>
    <property type="match status" value="1"/>
</dbReference>
<evidence type="ECO:0000313" key="7">
    <source>
        <dbReference type="EMBL" id="CAH1790135.1"/>
    </source>
</evidence>
<comment type="subcellular location">
    <subcellularLocation>
        <location evidence="1">Membrane</location>
        <topology evidence="1">Multi-pass membrane protein</topology>
    </subcellularLocation>
</comment>
<dbReference type="Gene3D" id="1.20.1250.20">
    <property type="entry name" value="MFS general substrate transporter like domains"/>
    <property type="match status" value="2"/>
</dbReference>
<keyword evidence="6" id="KW-0472">Membrane</keyword>
<dbReference type="PANTHER" id="PTHR11662:SF399">
    <property type="entry name" value="FI19708P1-RELATED"/>
    <property type="match status" value="1"/>
</dbReference>
<dbReference type="FunFam" id="1.20.1250.20:FF:000003">
    <property type="entry name" value="Solute carrier family 17 member 3"/>
    <property type="match status" value="1"/>
</dbReference>
<keyword evidence="2" id="KW-0813">Transport</keyword>
<sequence length="542" mass="59403">MVLYIVPDHVPTGFSSYRFKQALVLGLAFFFVFGLRMNMAIGMVCMVRLPPNMTTVARNVTNRIICEGERRPSTPGASVPGAMFEWSSVTQGWVLSCYYIGYILTQIVGGFFATKLGTKKIFAVAMSIAGLTTVLIPPLTRLGGPRMGSAAIIITLRTIQGLAMGVTFPANVAHWSKWSPVFERTKLVIISSQGSTVGALVASILTGILCAALGWDSIFYVFGILCILWLFLWMFHGYDSPRDHPRISEAEREFIEDSIGQYDPKELKPSDIPWKRMLTSQAVIALMIVHMTANWSTASVTTVGPTYLAEVLQFNPLQIGVLSGGLALTIVTSAVTCAVLADYIRRKGYMSTTAVRKTFYAIGVIIAATSAIIMGFLDCRHRSWAVFLLVLSALGNGPGYSAYNVNHLDIAPKYAGVLFGITNTFATIPAIVAPVVIRMITQNGTSQEWQAAYIMGAAIGIFGLIVFTIFGKGEVQDWAKDDDDLKAVELDIDLPEKVHIRNGYISDTKTKDNIFQTNTSVNTLCNEFYGSHYQNHGYSKDH</sequence>
<keyword evidence="3" id="KW-0812">Transmembrane</keyword>
<dbReference type="InterPro" id="IPR050382">
    <property type="entry name" value="MFS_Na/Anion_cotransporter"/>
</dbReference>
<dbReference type="SUPFAM" id="SSF103473">
    <property type="entry name" value="MFS general substrate transporter"/>
    <property type="match status" value="1"/>
</dbReference>
<proteinExistence type="predicted"/>
<keyword evidence="5" id="KW-1133">Transmembrane helix</keyword>
<dbReference type="PROSITE" id="PS50850">
    <property type="entry name" value="MFS"/>
    <property type="match status" value="1"/>
</dbReference>